<protein>
    <submittedName>
        <fullName evidence="2">Uncharacterized protein</fullName>
    </submittedName>
</protein>
<dbReference type="SUPFAM" id="SSF48371">
    <property type="entry name" value="ARM repeat"/>
    <property type="match status" value="2"/>
</dbReference>
<name>A0A5J4WQJ1_9EUKA</name>
<dbReference type="AlphaFoldDB" id="A0A5J4WQJ1"/>
<dbReference type="Gene3D" id="1.25.10.10">
    <property type="entry name" value="Leucine-rich Repeat Variant"/>
    <property type="match status" value="1"/>
</dbReference>
<proteinExistence type="predicted"/>
<evidence type="ECO:0000256" key="1">
    <source>
        <dbReference type="SAM" id="Coils"/>
    </source>
</evidence>
<sequence>MTDEGTRRPLHSDPIDGSNLSFSMSSGLSFAQLVLRLKTDGLPEDEQIAVLQQMIFFASRSDQDLRIAVESEGIESAISLFTKTPNKRIKQLCIGLIGMIGQLGVEDEQKEDWIDLCIPLSKLLFSSENELQRRGKNSLMNLIEQNENVVSGLLQIGFLDRSSDALNNIPSQSSSSSSSQTTITSSSSFVMNILTILDQMITIASEKISKSGKIMKTLDQLKKSGETAPIRRKADYLRNMIEKEGQMIGSNSESQQSKEKIISLEDRIRIQDELIRNKDERERILYQEKIDSDQQIETKENEIRQTEQRLASQEERIQALEQQSHEKDTRINTLSQEKVNIERLIQEQQEQINQNNNKIEILIREKTKSEQRATTAEGQIRTLTAQNTQKDQSINTLTKDKKQLEQKAPQADVRCKALEKQVHENEKIKTLNQEKTQKDLKIDALTEQQTQLEQKTVQFEGRIKTLEQDRKQLEDKSTKAEKDKNEILKKLNENSKRMNDHLKSMVNESDLEKLRMIPWIEMQKDLSKPIGIVCGQEGSIDLQRQIEICEYFIEMFKDVNKNDEYRKRCIKSGIAKALLNMFENWKVEDIKEQYSIAFFNLTFTNNNEIKQLIFTLDPFKGLLNLLNHSNNNIQLKGINSIFNIQLGGSKTTSDTEIHPYFDSIASICGIEKIYEFMNRKNTSKDCKDRSAIIIGLFHRARKIENVEMRTNVIKHLKSIVNDQNGWTQSCSRNALRYLAQNSNNKKEIEKDGFVIPK</sequence>
<evidence type="ECO:0000313" key="3">
    <source>
        <dbReference type="Proteomes" id="UP000324800"/>
    </source>
</evidence>
<evidence type="ECO:0000313" key="2">
    <source>
        <dbReference type="EMBL" id="KAA6396846.1"/>
    </source>
</evidence>
<gene>
    <name evidence="2" type="ORF">EZS28_007622</name>
</gene>
<comment type="caution">
    <text evidence="2">The sequence shown here is derived from an EMBL/GenBank/DDBJ whole genome shotgun (WGS) entry which is preliminary data.</text>
</comment>
<keyword evidence="1" id="KW-0175">Coiled coil</keyword>
<dbReference type="Proteomes" id="UP000324800">
    <property type="component" value="Unassembled WGS sequence"/>
</dbReference>
<reference evidence="2 3" key="1">
    <citation type="submission" date="2019-03" db="EMBL/GenBank/DDBJ databases">
        <title>Single cell metagenomics reveals metabolic interactions within the superorganism composed of flagellate Streblomastix strix and complex community of Bacteroidetes bacteria on its surface.</title>
        <authorList>
            <person name="Treitli S.C."/>
            <person name="Kolisko M."/>
            <person name="Husnik F."/>
            <person name="Keeling P."/>
            <person name="Hampl V."/>
        </authorList>
    </citation>
    <scope>NUCLEOTIDE SEQUENCE [LARGE SCALE GENOMIC DNA]</scope>
    <source>
        <strain evidence="2">ST1C</strain>
    </source>
</reference>
<organism evidence="2 3">
    <name type="scientific">Streblomastix strix</name>
    <dbReference type="NCBI Taxonomy" id="222440"/>
    <lineage>
        <taxon>Eukaryota</taxon>
        <taxon>Metamonada</taxon>
        <taxon>Preaxostyla</taxon>
        <taxon>Oxymonadida</taxon>
        <taxon>Streblomastigidae</taxon>
        <taxon>Streblomastix</taxon>
    </lineage>
</organism>
<dbReference type="EMBL" id="SNRW01001326">
    <property type="protein sequence ID" value="KAA6396846.1"/>
    <property type="molecule type" value="Genomic_DNA"/>
</dbReference>
<dbReference type="InterPro" id="IPR011989">
    <property type="entry name" value="ARM-like"/>
</dbReference>
<dbReference type="OrthoDB" id="10255512at2759"/>
<dbReference type="InterPro" id="IPR016024">
    <property type="entry name" value="ARM-type_fold"/>
</dbReference>
<feature type="coiled-coil region" evidence="1">
    <location>
        <begin position="289"/>
        <end position="508"/>
    </location>
</feature>
<accession>A0A5J4WQJ1</accession>